<evidence type="ECO:0000256" key="13">
    <source>
        <dbReference type="ARBA" id="ARBA00029673"/>
    </source>
</evidence>
<evidence type="ECO:0000313" key="24">
    <source>
        <dbReference type="Proteomes" id="UP001448858"/>
    </source>
</evidence>
<dbReference type="CDD" id="cd03427">
    <property type="entry name" value="NUDIX_MTH1_Nudt1"/>
    <property type="match status" value="1"/>
</dbReference>
<feature type="domain" description="Nudix hydrolase" evidence="22">
    <location>
        <begin position="19"/>
        <end position="150"/>
    </location>
</feature>
<protein>
    <recommendedName>
        <fullName evidence="12">Oxidized purine nucleoside triphosphate hydrolase</fullName>
        <ecNumber evidence="11">3.6.1.56</ecNumber>
    </recommendedName>
    <alternativeName>
        <fullName evidence="16">2-hydroxy-dATP diphosphatase</fullName>
    </alternativeName>
    <alternativeName>
        <fullName evidence="15">7,8-dihydro-8-oxoguanine triphosphatase</fullName>
    </alternativeName>
    <alternativeName>
        <fullName evidence="14">8-oxo-dGTPase</fullName>
    </alternativeName>
    <alternativeName>
        <fullName evidence="17">Methylated purine nucleoside triphosphate hydrolase</fullName>
    </alternativeName>
    <alternativeName>
        <fullName evidence="13">Nucleoside diphosphate-linked moiety X motif 1</fullName>
    </alternativeName>
</protein>
<evidence type="ECO:0000256" key="5">
    <source>
        <dbReference type="ARBA" id="ARBA00022801"/>
    </source>
</evidence>
<keyword evidence="24" id="KW-1185">Reference proteome</keyword>
<dbReference type="Pfam" id="PF00293">
    <property type="entry name" value="NUDIX"/>
    <property type="match status" value="1"/>
</dbReference>
<name>A0ABZ2ZTA5_9MICC</name>
<dbReference type="InterPro" id="IPR003563">
    <property type="entry name" value="8ODP"/>
</dbReference>
<evidence type="ECO:0000256" key="2">
    <source>
        <dbReference type="ARBA" id="ARBA00005582"/>
    </source>
</evidence>
<dbReference type="InterPro" id="IPR000086">
    <property type="entry name" value="NUDIX_hydrolase_dom"/>
</dbReference>
<keyword evidence="6" id="KW-0460">Magnesium</keyword>
<evidence type="ECO:0000256" key="12">
    <source>
        <dbReference type="ARBA" id="ARBA00026218"/>
    </source>
</evidence>
<evidence type="ECO:0000256" key="7">
    <source>
        <dbReference type="ARBA" id="ARBA00024448"/>
    </source>
</evidence>
<dbReference type="InterPro" id="IPR020084">
    <property type="entry name" value="NUDIX_hydrolase_CS"/>
</dbReference>
<comment type="catalytic activity">
    <reaction evidence="8">
        <text>2-oxo-dATP + H2O = 2-oxo-dAMP + diphosphate + H(+)</text>
        <dbReference type="Rhea" id="RHEA:31583"/>
        <dbReference type="ChEBI" id="CHEBI:15377"/>
        <dbReference type="ChEBI" id="CHEBI:15378"/>
        <dbReference type="ChEBI" id="CHEBI:33019"/>
        <dbReference type="ChEBI" id="CHEBI:63212"/>
        <dbReference type="ChEBI" id="CHEBI:77897"/>
        <dbReference type="EC" id="3.6.1.56"/>
    </reaction>
    <physiologicalReaction direction="left-to-right" evidence="8">
        <dbReference type="Rhea" id="RHEA:31584"/>
    </physiologicalReaction>
</comment>
<dbReference type="PRINTS" id="PR01403">
    <property type="entry name" value="8OXTPHPHTASE"/>
</dbReference>
<dbReference type="EC" id="3.6.1.56" evidence="11"/>
<organism evidence="23 24">
    <name type="scientific">Arthrobacter citreus</name>
    <dbReference type="NCBI Taxonomy" id="1670"/>
    <lineage>
        <taxon>Bacteria</taxon>
        <taxon>Bacillati</taxon>
        <taxon>Actinomycetota</taxon>
        <taxon>Actinomycetes</taxon>
        <taxon>Micrococcales</taxon>
        <taxon>Micrococcaceae</taxon>
        <taxon>Arthrobacter</taxon>
    </lineage>
</organism>
<evidence type="ECO:0000256" key="4">
    <source>
        <dbReference type="ARBA" id="ARBA00022723"/>
    </source>
</evidence>
<keyword evidence="4" id="KW-0479">Metal-binding</keyword>
<dbReference type="RefSeq" id="WP_342022043.1">
    <property type="nucleotide sequence ID" value="NZ_CP151657.1"/>
</dbReference>
<dbReference type="PANTHER" id="PTHR43758">
    <property type="entry name" value="7,8-DIHYDRO-8-OXOGUANINE TRIPHOSPHATASE"/>
    <property type="match status" value="1"/>
</dbReference>
<accession>A0ABZ2ZTA5</accession>
<evidence type="ECO:0000256" key="9">
    <source>
        <dbReference type="ARBA" id="ARBA00024486"/>
    </source>
</evidence>
<comment type="catalytic activity">
    <reaction evidence="9">
        <text>8-oxo-dGTP + H2O = 8-oxo-dGMP + diphosphate + H(+)</text>
        <dbReference type="Rhea" id="RHEA:31575"/>
        <dbReference type="ChEBI" id="CHEBI:15377"/>
        <dbReference type="ChEBI" id="CHEBI:15378"/>
        <dbReference type="ChEBI" id="CHEBI:33019"/>
        <dbReference type="ChEBI" id="CHEBI:63224"/>
        <dbReference type="ChEBI" id="CHEBI:77896"/>
    </reaction>
    <physiologicalReaction direction="left-to-right" evidence="9">
        <dbReference type="Rhea" id="RHEA:31576"/>
    </physiologicalReaction>
</comment>
<dbReference type="Gene3D" id="3.90.79.10">
    <property type="entry name" value="Nucleoside Triphosphate Pyrophosphohydrolase"/>
    <property type="match status" value="1"/>
</dbReference>
<comment type="similarity">
    <text evidence="2">Belongs to the Nudix hydrolase family.</text>
</comment>
<dbReference type="SUPFAM" id="SSF55811">
    <property type="entry name" value="Nudix"/>
    <property type="match status" value="1"/>
</dbReference>
<evidence type="ECO:0000256" key="10">
    <source>
        <dbReference type="ARBA" id="ARBA00024596"/>
    </source>
</evidence>
<evidence type="ECO:0000256" key="20">
    <source>
        <dbReference type="ARBA" id="ARBA00049032"/>
    </source>
</evidence>
<evidence type="ECO:0000256" key="8">
    <source>
        <dbReference type="ARBA" id="ARBA00024459"/>
    </source>
</evidence>
<keyword evidence="5" id="KW-0378">Hydrolase</keyword>
<comment type="cofactor">
    <cofactor evidence="1">
        <name>Mg(2+)</name>
        <dbReference type="ChEBI" id="CHEBI:18420"/>
    </cofactor>
</comment>
<evidence type="ECO:0000256" key="21">
    <source>
        <dbReference type="ARBA" id="ARBA00053094"/>
    </source>
</evidence>
<evidence type="ECO:0000256" key="1">
    <source>
        <dbReference type="ARBA" id="ARBA00001946"/>
    </source>
</evidence>
<proteinExistence type="inferred from homology"/>
<comment type="function">
    <text evidence="21">Oxidized purine nucleoside triphosphate hydrolase which is a prominent sanitizer of the oxidized nucleotide pool. Catalyzes the hydrolysis of 2-oxo-dATP (2-hydroxy-dATP) into 2-oxo-dAMP. Also has a significant hydrolase activity toward 2-oxo-ATP, 8-oxo-dGTP and 8-oxo-dATP. Through the hydrolysis of oxidized purine nucleoside triphosphates, prevents their incorporation into DNA and the subsequent transversions A:T to C:G and G:C to T:A. Also catalyzes the hydrolysis of methylated purine nucleoside triphosphate preventing their integration into DNA. Through this antimutagenic activity protects cells from oxidative stress.</text>
</comment>
<evidence type="ECO:0000256" key="16">
    <source>
        <dbReference type="ARBA" id="ARBA00031927"/>
    </source>
</evidence>
<sequence>MSPETGGSAGDAREPVLTRAVPVVLCFLMRETPECGTEVLMGLKQTGFGAGRIVTLGGHVEPGESAAQAAVREVFEESGVIVAEADLEHAGTIEFVFPGRPEWDMSTVVFRSRAWVGDPAPSAEIVPAWYPVDGVPYPQMWPDSALWMPEVLAGRGFNAVVTLADDNESVAGIVFS</sequence>
<evidence type="ECO:0000256" key="14">
    <source>
        <dbReference type="ARBA" id="ARBA00030634"/>
    </source>
</evidence>
<evidence type="ECO:0000256" key="6">
    <source>
        <dbReference type="ARBA" id="ARBA00022842"/>
    </source>
</evidence>
<evidence type="ECO:0000256" key="19">
    <source>
        <dbReference type="ARBA" id="ARBA00048894"/>
    </source>
</evidence>
<evidence type="ECO:0000256" key="18">
    <source>
        <dbReference type="ARBA" id="ARBA00048002"/>
    </source>
</evidence>
<comment type="catalytic activity">
    <reaction evidence="7">
        <text>8-oxo-dATP + H2O = 8-oxo-dAMP + diphosphate + H(+)</text>
        <dbReference type="Rhea" id="RHEA:65396"/>
        <dbReference type="ChEBI" id="CHEBI:15377"/>
        <dbReference type="ChEBI" id="CHEBI:15378"/>
        <dbReference type="ChEBI" id="CHEBI:33019"/>
        <dbReference type="ChEBI" id="CHEBI:71361"/>
        <dbReference type="ChEBI" id="CHEBI:172871"/>
    </reaction>
    <physiologicalReaction direction="left-to-right" evidence="7">
        <dbReference type="Rhea" id="RHEA:65397"/>
    </physiologicalReaction>
</comment>
<comment type="catalytic activity">
    <reaction evidence="10">
        <text>2-oxo-ATP + H2O = 2-oxo-AMP + diphosphate + H(+)</text>
        <dbReference type="Rhea" id="RHEA:67392"/>
        <dbReference type="ChEBI" id="CHEBI:15377"/>
        <dbReference type="ChEBI" id="CHEBI:15378"/>
        <dbReference type="ChEBI" id="CHEBI:33019"/>
        <dbReference type="ChEBI" id="CHEBI:71395"/>
        <dbReference type="ChEBI" id="CHEBI:172878"/>
    </reaction>
    <physiologicalReaction direction="left-to-right" evidence="10">
        <dbReference type="Rhea" id="RHEA:67393"/>
    </physiologicalReaction>
</comment>
<evidence type="ECO:0000256" key="11">
    <source>
        <dbReference type="ARBA" id="ARBA00026103"/>
    </source>
</evidence>
<evidence type="ECO:0000256" key="3">
    <source>
        <dbReference type="ARBA" id="ARBA00011245"/>
    </source>
</evidence>
<comment type="catalytic activity">
    <reaction evidence="20">
        <text>N(6)-methyl-dATP + H2O = N(6)-methyl-dAMP + diphosphate + H(+)</text>
        <dbReference type="Rhea" id="RHEA:67604"/>
        <dbReference type="ChEBI" id="CHEBI:15377"/>
        <dbReference type="ChEBI" id="CHEBI:15378"/>
        <dbReference type="ChEBI" id="CHEBI:33019"/>
        <dbReference type="ChEBI" id="CHEBI:169976"/>
        <dbReference type="ChEBI" id="CHEBI:172872"/>
    </reaction>
    <physiologicalReaction direction="left-to-right" evidence="20">
        <dbReference type="Rhea" id="RHEA:67605"/>
    </physiologicalReaction>
</comment>
<dbReference type="PROSITE" id="PS51462">
    <property type="entry name" value="NUDIX"/>
    <property type="match status" value="1"/>
</dbReference>
<evidence type="ECO:0000313" key="23">
    <source>
        <dbReference type="EMBL" id="WZP14390.1"/>
    </source>
</evidence>
<gene>
    <name evidence="23" type="ORF">AAE021_09145</name>
</gene>
<dbReference type="PROSITE" id="PS00893">
    <property type="entry name" value="NUDIX_BOX"/>
    <property type="match status" value="1"/>
</dbReference>
<comment type="subunit">
    <text evidence="3">Monomer.</text>
</comment>
<dbReference type="InterPro" id="IPR015797">
    <property type="entry name" value="NUDIX_hydrolase-like_dom_sf"/>
</dbReference>
<comment type="catalytic activity">
    <reaction evidence="18">
        <text>N(6)-methyl-ATP + H2O = N(6)-methyl-AMP + diphosphate + H(+)</text>
        <dbReference type="Rhea" id="RHEA:67608"/>
        <dbReference type="ChEBI" id="CHEBI:15377"/>
        <dbReference type="ChEBI" id="CHEBI:15378"/>
        <dbReference type="ChEBI" id="CHEBI:33019"/>
        <dbReference type="ChEBI" id="CHEBI:144842"/>
        <dbReference type="ChEBI" id="CHEBI:172873"/>
    </reaction>
    <physiologicalReaction direction="left-to-right" evidence="18">
        <dbReference type="Rhea" id="RHEA:67609"/>
    </physiologicalReaction>
</comment>
<dbReference type="EMBL" id="CP151657">
    <property type="protein sequence ID" value="WZP14390.1"/>
    <property type="molecule type" value="Genomic_DNA"/>
</dbReference>
<dbReference type="PANTHER" id="PTHR43758:SF2">
    <property type="entry name" value="OXIDIZED PURINE NUCLEOSIDE TRIPHOSPHATE HYDROLASE"/>
    <property type="match status" value="1"/>
</dbReference>
<evidence type="ECO:0000256" key="17">
    <source>
        <dbReference type="ARBA" id="ARBA00032071"/>
    </source>
</evidence>
<reference evidence="23 24" key="1">
    <citation type="submission" date="2024-04" db="EMBL/GenBank/DDBJ databases">
        <title>Arthrobacter sp. from Plains bison fecal sample.</title>
        <authorList>
            <person name="Ruzzini A."/>
        </authorList>
    </citation>
    <scope>NUCLEOTIDE SEQUENCE [LARGE SCALE GENOMIC DNA]</scope>
    <source>
        <strain evidence="23 24">EINP1</strain>
    </source>
</reference>
<evidence type="ECO:0000259" key="22">
    <source>
        <dbReference type="PROSITE" id="PS51462"/>
    </source>
</evidence>
<evidence type="ECO:0000256" key="15">
    <source>
        <dbReference type="ARBA" id="ARBA00030682"/>
    </source>
</evidence>
<comment type="catalytic activity">
    <reaction evidence="19">
        <text>O(6)-methyl-dGTP + H2O = O(6)-methyl-dGMP + diphosphate + H(+)</text>
        <dbReference type="Rhea" id="RHEA:67600"/>
        <dbReference type="ChEBI" id="CHEBI:15377"/>
        <dbReference type="ChEBI" id="CHEBI:15378"/>
        <dbReference type="ChEBI" id="CHEBI:33019"/>
        <dbReference type="ChEBI" id="CHEBI:169974"/>
        <dbReference type="ChEBI" id="CHEBI:169975"/>
    </reaction>
    <physiologicalReaction direction="left-to-right" evidence="19">
        <dbReference type="Rhea" id="RHEA:67601"/>
    </physiologicalReaction>
</comment>
<dbReference type="Proteomes" id="UP001448858">
    <property type="component" value="Chromosome"/>
</dbReference>